<dbReference type="VEuPathDB" id="FungiDB:LCOR_08556.1"/>
<evidence type="ECO:0008006" key="3">
    <source>
        <dbReference type="Google" id="ProtNLM"/>
    </source>
</evidence>
<reference evidence="1" key="1">
    <citation type="submission" date="2013-08" db="EMBL/GenBank/DDBJ databases">
        <title>Gene expansion shapes genome architecture in the human pathogen Lichtheimia corymbifera: an evolutionary genomics analysis in the ancient terrestrial Mucorales (Mucoromycotina).</title>
        <authorList>
            <person name="Schwartze V.U."/>
            <person name="Winter S."/>
            <person name="Shelest E."/>
            <person name="Marcet-Houben M."/>
            <person name="Horn F."/>
            <person name="Wehner S."/>
            <person name="Hoffmann K."/>
            <person name="Riege K."/>
            <person name="Sammeth M."/>
            <person name="Nowrousian M."/>
            <person name="Valiante V."/>
            <person name="Linde J."/>
            <person name="Jacobsen I.D."/>
            <person name="Marz M."/>
            <person name="Brakhage A.A."/>
            <person name="Gabaldon T."/>
            <person name="Bocker S."/>
            <person name="Voigt K."/>
        </authorList>
    </citation>
    <scope>NUCLEOTIDE SEQUENCE [LARGE SCALE GENOMIC DNA]</scope>
    <source>
        <strain evidence="1">FSU 9682</strain>
    </source>
</reference>
<dbReference type="SUPFAM" id="SSF52047">
    <property type="entry name" value="RNI-like"/>
    <property type="match status" value="1"/>
</dbReference>
<protein>
    <recommendedName>
        <fullName evidence="3">F-box domain-containing protein</fullName>
    </recommendedName>
</protein>
<sequence>MIPRYCPLLKCAQIEIDDLEVGVSYVDTDTGSDEVVVTKLSVVADDWMGHEGFVEVDPILRQHHETLEDIKWDVKPERDFHHLDNMQYPRLKTLSLLTSAPSIVQNAPIVLEELRISLKAIHADPTILDTIPSTLKKLELELDARSEPGDANAIGQYLHRASQQSKLRGLAIDFRLPSAFENLFHIIYRFNMLERLMLSFDSTWDQGRMEGFLERLVNECPHLSFLDIDCNHAPSTHSINVLKRLGHLKELAFSIQGTDFCESFWHALRTFSQLKSIRIRHQNSVNKIQIQRLKEYRRDMNIIDADRLIISF</sequence>
<keyword evidence="2" id="KW-1185">Reference proteome</keyword>
<dbReference type="InterPro" id="IPR032675">
    <property type="entry name" value="LRR_dom_sf"/>
</dbReference>
<dbReference type="OrthoDB" id="2296915at2759"/>
<accession>A0A068S6N6</accession>
<evidence type="ECO:0000313" key="2">
    <source>
        <dbReference type="Proteomes" id="UP000027586"/>
    </source>
</evidence>
<comment type="caution">
    <text evidence="1">The sequence shown here is derived from an EMBL/GenBank/DDBJ whole genome shotgun (WGS) entry which is preliminary data.</text>
</comment>
<dbReference type="Gene3D" id="3.80.10.10">
    <property type="entry name" value="Ribonuclease Inhibitor"/>
    <property type="match status" value="1"/>
</dbReference>
<proteinExistence type="predicted"/>
<evidence type="ECO:0000313" key="1">
    <source>
        <dbReference type="EMBL" id="CDH57645.1"/>
    </source>
</evidence>
<gene>
    <name evidence="1" type="ORF">LCOR_08556.1</name>
</gene>
<dbReference type="Proteomes" id="UP000027586">
    <property type="component" value="Unassembled WGS sequence"/>
</dbReference>
<name>A0A068S6N6_9FUNG</name>
<dbReference type="AlphaFoldDB" id="A0A068S6N6"/>
<organism evidence="1 2">
    <name type="scientific">Lichtheimia corymbifera JMRC:FSU:9682</name>
    <dbReference type="NCBI Taxonomy" id="1263082"/>
    <lineage>
        <taxon>Eukaryota</taxon>
        <taxon>Fungi</taxon>
        <taxon>Fungi incertae sedis</taxon>
        <taxon>Mucoromycota</taxon>
        <taxon>Mucoromycotina</taxon>
        <taxon>Mucoromycetes</taxon>
        <taxon>Mucorales</taxon>
        <taxon>Lichtheimiaceae</taxon>
        <taxon>Lichtheimia</taxon>
    </lineage>
</organism>
<dbReference type="EMBL" id="CBTN010000048">
    <property type="protein sequence ID" value="CDH57645.1"/>
    <property type="molecule type" value="Genomic_DNA"/>
</dbReference>